<accession>A0A2U2JF01</accession>
<evidence type="ECO:0008006" key="4">
    <source>
        <dbReference type="Google" id="ProtNLM"/>
    </source>
</evidence>
<evidence type="ECO:0000313" key="2">
    <source>
        <dbReference type="EMBL" id="PWG06927.1"/>
    </source>
</evidence>
<comment type="caution">
    <text evidence="2">The sequence shown here is derived from an EMBL/GenBank/DDBJ whole genome shotgun (WGS) entry which is preliminary data.</text>
</comment>
<dbReference type="RefSeq" id="WP_109403834.1">
    <property type="nucleotide sequence ID" value="NZ_QFFG01000001.1"/>
</dbReference>
<protein>
    <recommendedName>
        <fullName evidence="4">Transporter</fullName>
    </recommendedName>
</protein>
<name>A0A2U2JF01_9FLAO</name>
<gene>
    <name evidence="2" type="ORF">DIS07_00475</name>
</gene>
<keyword evidence="1" id="KW-0732">Signal</keyword>
<feature type="chain" id="PRO_5015601586" description="Transporter" evidence="1">
    <location>
        <begin position="23"/>
        <end position="337"/>
    </location>
</feature>
<dbReference type="EMBL" id="QFFG01000001">
    <property type="protein sequence ID" value="PWG06927.1"/>
    <property type="molecule type" value="Genomic_DNA"/>
</dbReference>
<dbReference type="OrthoDB" id="1421312at2"/>
<evidence type="ECO:0000256" key="1">
    <source>
        <dbReference type="SAM" id="SignalP"/>
    </source>
</evidence>
<organism evidence="2 3">
    <name type="scientific">Polaribacter aquimarinus</name>
    <dbReference type="NCBI Taxonomy" id="2100726"/>
    <lineage>
        <taxon>Bacteria</taxon>
        <taxon>Pseudomonadati</taxon>
        <taxon>Bacteroidota</taxon>
        <taxon>Flavobacteriia</taxon>
        <taxon>Flavobacteriales</taxon>
        <taxon>Flavobacteriaceae</taxon>
    </lineage>
</organism>
<dbReference type="InterPro" id="IPR025737">
    <property type="entry name" value="FApF"/>
</dbReference>
<dbReference type="AlphaFoldDB" id="A0A2U2JF01"/>
<dbReference type="Proteomes" id="UP000245670">
    <property type="component" value="Unassembled WGS sequence"/>
</dbReference>
<keyword evidence="3" id="KW-1185">Reference proteome</keyword>
<sequence>MKHFFLNLFFTFCLFGFSSIQAQYTDVINSNKPGFSESPYSVGKGIYQLESNFLFRNTSIEPTFSRPQSFGADFLFRTSFLLEKLEFNAQVTYQRDKIAFKNIFTSHYFSSGFSRFTIGAKYLLYQQEYTDKTKEVRSWKRRNAFDKKRLIPSVALYLGMNTDFVSEVYKTGSITPKIGILLQNNLSNDLNIITNFYYDNAGTDFASFSYIVTATQNFSDRWSAFLENQGIYQKLLTANNLGTGLAYLFTENLQINASGRYLIEGNAKGFYGGLGVSYRVDKHQDSFINLDEKGKQIKDTPITRYNKKQKAGFFSRLFSIFKKKRNRKRPKRKRKRN</sequence>
<reference evidence="2 3" key="1">
    <citation type="submission" date="2018-05" db="EMBL/GenBank/DDBJ databases">
        <title>Polaribacter aquimarinus sp. nov., isolated from sediment in a sediment of sea.</title>
        <authorList>
            <person name="Lu D."/>
        </authorList>
    </citation>
    <scope>NUCLEOTIDE SEQUENCE [LARGE SCALE GENOMIC DNA]</scope>
    <source>
        <strain evidence="2 3">ZY113</strain>
    </source>
</reference>
<evidence type="ECO:0000313" key="3">
    <source>
        <dbReference type="Proteomes" id="UP000245670"/>
    </source>
</evidence>
<proteinExistence type="predicted"/>
<dbReference type="Pfam" id="PF13557">
    <property type="entry name" value="Phenol_MetA_deg"/>
    <property type="match status" value="1"/>
</dbReference>
<feature type="signal peptide" evidence="1">
    <location>
        <begin position="1"/>
        <end position="22"/>
    </location>
</feature>